<protein>
    <submittedName>
        <fullName evidence="12">TonB family protein</fullName>
    </submittedName>
</protein>
<dbReference type="InterPro" id="IPR049806">
    <property type="entry name" value="MasK-like_C"/>
</dbReference>
<evidence type="ECO:0000313" key="12">
    <source>
        <dbReference type="EMBL" id="WXB20271.1"/>
    </source>
</evidence>
<dbReference type="NCBIfam" id="TIGR01352">
    <property type="entry name" value="tonB_Cterm"/>
    <property type="match status" value="1"/>
</dbReference>
<dbReference type="InterPro" id="IPR008266">
    <property type="entry name" value="Tyr_kinase_AS"/>
</dbReference>
<feature type="domain" description="Protein kinase" evidence="11">
    <location>
        <begin position="19"/>
        <end position="293"/>
    </location>
</feature>
<reference evidence="12 13" key="1">
    <citation type="submission" date="2021-12" db="EMBL/GenBank/DDBJ databases">
        <title>Discovery of the Pendulisporaceae a myxobacterial family with distinct sporulation behavior and unique specialized metabolism.</title>
        <authorList>
            <person name="Garcia R."/>
            <person name="Popoff A."/>
            <person name="Bader C.D."/>
            <person name="Loehr J."/>
            <person name="Walesch S."/>
            <person name="Walt C."/>
            <person name="Boldt J."/>
            <person name="Bunk B."/>
            <person name="Haeckl F.J.F.P.J."/>
            <person name="Gunesch A.P."/>
            <person name="Birkelbach J."/>
            <person name="Nuebel U."/>
            <person name="Pietschmann T."/>
            <person name="Bach T."/>
            <person name="Mueller R."/>
        </authorList>
    </citation>
    <scope>NUCLEOTIDE SEQUENCE [LARGE SCALE GENOMIC DNA]</scope>
    <source>
        <strain evidence="12 13">MSr11954</strain>
    </source>
</reference>
<keyword evidence="4" id="KW-0547">Nucleotide-binding</keyword>
<evidence type="ECO:0000256" key="1">
    <source>
        <dbReference type="ARBA" id="ARBA00004167"/>
    </source>
</evidence>
<dbReference type="PANTHER" id="PTHR43289">
    <property type="entry name" value="MITOGEN-ACTIVATED PROTEIN KINASE KINASE KINASE 20-RELATED"/>
    <property type="match status" value="1"/>
</dbReference>
<feature type="compositionally biased region" description="Low complexity" evidence="9">
    <location>
        <begin position="588"/>
        <end position="598"/>
    </location>
</feature>
<dbReference type="InterPro" id="IPR000719">
    <property type="entry name" value="Prot_kinase_dom"/>
</dbReference>
<keyword evidence="5" id="KW-0418">Kinase</keyword>
<evidence type="ECO:0000256" key="9">
    <source>
        <dbReference type="SAM" id="MobiDB-lite"/>
    </source>
</evidence>
<evidence type="ECO:0000256" key="5">
    <source>
        <dbReference type="ARBA" id="ARBA00022777"/>
    </source>
</evidence>
<sequence length="722" mass="76057">MPNHPSPTSDGVAQLHSKYRPILEIGQGGMSRVDLALVRGPGKFTKLQVIKRLLPTLATDSDFLEMFLEEARLSARLNHANIVQINEIDFDGVHHFMAMEYLEGQTLDAVVRASSKRGGIPMAMHLRIIAEACAGLHYAHELTDLDGKPLHIVHRDVSPHNVIVTYNGQVKVLDFGIAKAADSSHHTRTGVVKGKCAYMAPEQFQQGRIDRRADIFALGIMVWQAATGTRMWKRLSDVEIFHRLTLGEIPSPLSVDPSLPAELVAICDRALALNCEDRFATAQELGEAIEAYLATLPDPPSARAIGKYVGELFAENRAKVKAAIDAELKRSENSPATISDIPVFVDPESASSDSGASVSPSASPTPPTLQVAGEDLRGSGGYDPSSHPSHPSVDPREVGRGGFQAGFFALLLGGAIVLTLGAAFGLPWWHANRGTQTAHPFGGAPAGAAPNTAPGASANGAPLLVVGGAGEPGALANQTIVLKVKVIPHSASVFIDDVPLSSNPGTARFVRDTVAHRIVASATGYARQLLMVTYDEPEKEVTITLDREQPAGAGGSAGGGGGQARVTGRTHRGGAAAETPPTVITQGPSTPTPSSTVSPPEPSTPPPPTSSVLPTPAPMATAAPPPPGNIDLGGIRATIRNHSGEVQDCYDRAHLERSDLRGQVVVSSIIGAQGQVLSANVSQSTADSARLEQCLIRVFERWTFPQPAGGVNGTVTYTFKFN</sequence>
<feature type="compositionally biased region" description="Low complexity" evidence="9">
    <location>
        <begin position="383"/>
        <end position="392"/>
    </location>
</feature>
<dbReference type="Proteomes" id="UP001370348">
    <property type="component" value="Chromosome"/>
</dbReference>
<feature type="transmembrane region" description="Helical" evidence="10">
    <location>
        <begin position="405"/>
        <end position="429"/>
    </location>
</feature>
<evidence type="ECO:0000313" key="13">
    <source>
        <dbReference type="Proteomes" id="UP001370348"/>
    </source>
</evidence>
<dbReference type="PANTHER" id="PTHR43289:SF6">
    <property type="entry name" value="SERINE_THREONINE-PROTEIN KINASE NEKL-3"/>
    <property type="match status" value="1"/>
</dbReference>
<evidence type="ECO:0000256" key="2">
    <source>
        <dbReference type="ARBA" id="ARBA00022679"/>
    </source>
</evidence>
<dbReference type="Gene3D" id="3.30.1150.10">
    <property type="match status" value="1"/>
</dbReference>
<gene>
    <name evidence="12" type="ORF">LZC94_30570</name>
</gene>
<feature type="compositionally biased region" description="Low complexity" evidence="9">
    <location>
        <begin position="610"/>
        <end position="622"/>
    </location>
</feature>
<keyword evidence="3 10" id="KW-0812">Transmembrane</keyword>
<feature type="compositionally biased region" description="Gly residues" evidence="9">
    <location>
        <begin position="552"/>
        <end position="563"/>
    </location>
</feature>
<dbReference type="NCBIfam" id="NF033768">
    <property type="entry name" value="myxo_SS_tail"/>
    <property type="match status" value="1"/>
</dbReference>
<evidence type="ECO:0000256" key="3">
    <source>
        <dbReference type="ARBA" id="ARBA00022692"/>
    </source>
</evidence>
<feature type="region of interest" description="Disordered" evidence="9">
    <location>
        <begin position="348"/>
        <end position="398"/>
    </location>
</feature>
<keyword evidence="13" id="KW-1185">Reference proteome</keyword>
<dbReference type="Pfam" id="PF00069">
    <property type="entry name" value="Pkinase"/>
    <property type="match status" value="1"/>
</dbReference>
<dbReference type="RefSeq" id="WP_394829876.1">
    <property type="nucleotide sequence ID" value="NZ_CP089984.1"/>
</dbReference>
<keyword evidence="7 10" id="KW-1133">Transmembrane helix</keyword>
<proteinExistence type="predicted"/>
<feature type="region of interest" description="Disordered" evidence="9">
    <location>
        <begin position="547"/>
        <end position="632"/>
    </location>
</feature>
<keyword evidence="6" id="KW-0067">ATP-binding</keyword>
<comment type="subcellular location">
    <subcellularLocation>
        <location evidence="1">Membrane</location>
        <topology evidence="1">Single-pass membrane protein</topology>
    </subcellularLocation>
</comment>
<dbReference type="Gene3D" id="1.10.510.10">
    <property type="entry name" value="Transferase(Phosphotransferase) domain 1"/>
    <property type="match status" value="1"/>
</dbReference>
<feature type="compositionally biased region" description="Pro residues" evidence="9">
    <location>
        <begin position="599"/>
        <end position="609"/>
    </location>
</feature>
<dbReference type="InterPro" id="IPR006260">
    <property type="entry name" value="TonB/TolA_C"/>
</dbReference>
<keyword evidence="8 10" id="KW-0472">Membrane</keyword>
<dbReference type="EMBL" id="CP089984">
    <property type="protein sequence ID" value="WXB20271.1"/>
    <property type="molecule type" value="Genomic_DNA"/>
</dbReference>
<name>A0ABZ2MCQ1_9BACT</name>
<dbReference type="CDD" id="cd14014">
    <property type="entry name" value="STKc_PknB_like"/>
    <property type="match status" value="1"/>
</dbReference>
<evidence type="ECO:0000256" key="10">
    <source>
        <dbReference type="SAM" id="Phobius"/>
    </source>
</evidence>
<evidence type="ECO:0000259" key="11">
    <source>
        <dbReference type="PROSITE" id="PS50011"/>
    </source>
</evidence>
<dbReference type="PROSITE" id="PS50011">
    <property type="entry name" value="PROTEIN_KINASE_DOM"/>
    <property type="match status" value="1"/>
</dbReference>
<evidence type="ECO:0000256" key="8">
    <source>
        <dbReference type="ARBA" id="ARBA00023136"/>
    </source>
</evidence>
<feature type="compositionally biased region" description="Low complexity" evidence="9">
    <location>
        <begin position="348"/>
        <end position="362"/>
    </location>
</feature>
<accession>A0ABZ2MCQ1</accession>
<dbReference type="PROSITE" id="PS00109">
    <property type="entry name" value="PROTEIN_KINASE_TYR"/>
    <property type="match status" value="1"/>
</dbReference>
<evidence type="ECO:0000256" key="4">
    <source>
        <dbReference type="ARBA" id="ARBA00022741"/>
    </source>
</evidence>
<dbReference type="SUPFAM" id="SSF74653">
    <property type="entry name" value="TolA/TonB C-terminal domain"/>
    <property type="match status" value="1"/>
</dbReference>
<dbReference type="Gene3D" id="3.30.200.20">
    <property type="entry name" value="Phosphorylase Kinase, domain 1"/>
    <property type="match status" value="1"/>
</dbReference>
<dbReference type="InterPro" id="IPR011009">
    <property type="entry name" value="Kinase-like_dom_sf"/>
</dbReference>
<keyword evidence="2" id="KW-0808">Transferase</keyword>
<organism evidence="12 13">
    <name type="scientific">Pendulispora albinea</name>
    <dbReference type="NCBI Taxonomy" id="2741071"/>
    <lineage>
        <taxon>Bacteria</taxon>
        <taxon>Pseudomonadati</taxon>
        <taxon>Myxococcota</taxon>
        <taxon>Myxococcia</taxon>
        <taxon>Myxococcales</taxon>
        <taxon>Sorangiineae</taxon>
        <taxon>Pendulisporaceae</taxon>
        <taxon>Pendulispora</taxon>
    </lineage>
</organism>
<evidence type="ECO:0000256" key="7">
    <source>
        <dbReference type="ARBA" id="ARBA00022989"/>
    </source>
</evidence>
<dbReference type="SUPFAM" id="SSF56112">
    <property type="entry name" value="Protein kinase-like (PK-like)"/>
    <property type="match status" value="1"/>
</dbReference>
<evidence type="ECO:0000256" key="6">
    <source>
        <dbReference type="ARBA" id="ARBA00022840"/>
    </source>
</evidence>